<dbReference type="EMBL" id="CP027059">
    <property type="protein sequence ID" value="UQZ87491.1"/>
    <property type="molecule type" value="Genomic_DNA"/>
</dbReference>
<keyword evidence="2" id="KW-0808">Transferase</keyword>
<dbReference type="GO" id="GO:0008168">
    <property type="term" value="F:methyltransferase activity"/>
    <property type="evidence" value="ECO:0007669"/>
    <property type="project" value="UniProtKB-KW"/>
</dbReference>
<dbReference type="PANTHER" id="PTHR42912">
    <property type="entry name" value="METHYLTRANSFERASE"/>
    <property type="match status" value="1"/>
</dbReference>
<name>A0ABY4S1A2_9BACL</name>
<dbReference type="RefSeq" id="WP_249862949.1">
    <property type="nucleotide sequence ID" value="NZ_CP027059.1"/>
</dbReference>
<dbReference type="InterPro" id="IPR029063">
    <property type="entry name" value="SAM-dependent_MTases_sf"/>
</dbReference>
<gene>
    <name evidence="2" type="ORF">SK3146_06793</name>
</gene>
<dbReference type="InterPro" id="IPR050508">
    <property type="entry name" value="Methyltransf_Superfamily"/>
</dbReference>
<evidence type="ECO:0000259" key="1">
    <source>
        <dbReference type="Pfam" id="PF08241"/>
    </source>
</evidence>
<keyword evidence="2" id="KW-0830">Ubiquinone</keyword>
<accession>A0ABY4S1A2</accession>
<sequence length="230" mass="26105">MPNHDLIYQEQAEKYDQLISKQLSLLPYVTEIRDVRGLDIVDLGAGTGRFSSVLAPYARSVLAVDRSEAMLQIAARKLRETAAGCRWTTRTAAGHSAIPAEDRSADLIIAGWTVCYAVNRHVADWESNLETIMGEMKRVLRPGGTIIIWETMGTGHETPEPPAFLTEYYSLLVSRYGFSHRWVRTDYQFESLAQAEELAQFFFGDDVAEQIARHNWVRLPECAGMWWLHL</sequence>
<evidence type="ECO:0000313" key="3">
    <source>
        <dbReference type="Proteomes" id="UP001057134"/>
    </source>
</evidence>
<dbReference type="CDD" id="cd02440">
    <property type="entry name" value="AdoMet_MTases"/>
    <property type="match status" value="1"/>
</dbReference>
<keyword evidence="3" id="KW-1185">Reference proteome</keyword>
<proteinExistence type="predicted"/>
<dbReference type="Gene3D" id="3.40.50.150">
    <property type="entry name" value="Vaccinia Virus protein VP39"/>
    <property type="match status" value="1"/>
</dbReference>
<dbReference type="Pfam" id="PF08241">
    <property type="entry name" value="Methyltransf_11"/>
    <property type="match status" value="1"/>
</dbReference>
<reference evidence="2" key="1">
    <citation type="submission" date="2018-02" db="EMBL/GenBank/DDBJ databases">
        <authorList>
            <person name="Kim S.-K."/>
            <person name="Jung H.-I."/>
            <person name="Lee S.-W."/>
        </authorList>
    </citation>
    <scope>NUCLEOTIDE SEQUENCE</scope>
    <source>
        <strain evidence="2">SK3146</strain>
    </source>
</reference>
<organism evidence="2 3">
    <name type="scientific">Paenibacillus konkukensis</name>
    <dbReference type="NCBI Taxonomy" id="2020716"/>
    <lineage>
        <taxon>Bacteria</taxon>
        <taxon>Bacillati</taxon>
        <taxon>Bacillota</taxon>
        <taxon>Bacilli</taxon>
        <taxon>Bacillales</taxon>
        <taxon>Paenibacillaceae</taxon>
        <taxon>Paenibacillus</taxon>
    </lineage>
</organism>
<dbReference type="InterPro" id="IPR013216">
    <property type="entry name" value="Methyltransf_11"/>
</dbReference>
<protein>
    <submittedName>
        <fullName evidence="2">Ubiquinone/menaquinone biosynthesis methyltransferase</fullName>
    </submittedName>
</protein>
<evidence type="ECO:0000313" key="2">
    <source>
        <dbReference type="EMBL" id="UQZ87491.1"/>
    </source>
</evidence>
<reference evidence="2" key="2">
    <citation type="journal article" date="2021" name="J Anim Sci Technol">
        <title>Complete genome sequence of Paenibacillus konkukensis sp. nov. SK3146 as a potential probiotic strain.</title>
        <authorList>
            <person name="Jung H.I."/>
            <person name="Park S."/>
            <person name="Niu K.M."/>
            <person name="Lee S.W."/>
            <person name="Kothari D."/>
            <person name="Yi K.J."/>
            <person name="Kim S.K."/>
        </authorList>
    </citation>
    <scope>NUCLEOTIDE SEQUENCE</scope>
    <source>
        <strain evidence="2">SK3146</strain>
    </source>
</reference>
<dbReference type="SUPFAM" id="SSF53335">
    <property type="entry name" value="S-adenosyl-L-methionine-dependent methyltransferases"/>
    <property type="match status" value="1"/>
</dbReference>
<keyword evidence="2" id="KW-0489">Methyltransferase</keyword>
<feature type="domain" description="Methyltransferase type 11" evidence="1">
    <location>
        <begin position="41"/>
        <end position="148"/>
    </location>
</feature>
<dbReference type="GO" id="GO:0032259">
    <property type="term" value="P:methylation"/>
    <property type="evidence" value="ECO:0007669"/>
    <property type="project" value="UniProtKB-KW"/>
</dbReference>
<dbReference type="Proteomes" id="UP001057134">
    <property type="component" value="Chromosome"/>
</dbReference>